<sequence length="247" mass="28745" precursor="true">MKADTRWMIIVGTGLLIVSLMLYGADYLIFQDLHNLLFYFVGDLAFIPIEMLVVTLILNQMLESRERKQRMEKVKMVIGTFFSTVGTPLLRVVASADPTIGQIKDRLVFGTEWNTRMFQEVQTYLKTHTSSIVMDQIQMEDLREFLVNQEDFLLRLVENPVILEHESFTDLILAINHLTEEVKARDDLTALPSSDIAHLTTDIVRVYSLVLPEWVVYMEYLKEQYPYLFSLELRRNPFDESASVIIR</sequence>
<dbReference type="HOGENOM" id="CLU_087537_0_0_2"/>
<dbReference type="AlphaFoldDB" id="B8GFM5"/>
<dbReference type="OrthoDB" id="56871at2157"/>
<proteinExistence type="predicted"/>
<feature type="transmembrane region" description="Helical" evidence="1">
    <location>
        <begin position="7"/>
        <end position="30"/>
    </location>
</feature>
<organism evidence="2 3">
    <name type="scientific">Methanosphaerula palustris (strain ATCC BAA-1556 / DSM 19958 / E1-9c)</name>
    <dbReference type="NCBI Taxonomy" id="521011"/>
    <lineage>
        <taxon>Archaea</taxon>
        <taxon>Methanobacteriati</taxon>
        <taxon>Methanobacteriota</taxon>
        <taxon>Stenosarchaea group</taxon>
        <taxon>Methanomicrobia</taxon>
        <taxon>Methanomicrobiales</taxon>
        <taxon>Methanoregulaceae</taxon>
        <taxon>Methanosphaerula</taxon>
    </lineage>
</organism>
<gene>
    <name evidence="2" type="ordered locus">Mpal_0707</name>
</gene>
<name>B8GFM5_METPE</name>
<protein>
    <submittedName>
        <fullName evidence="2">Uncharacterized protein</fullName>
    </submittedName>
</protein>
<keyword evidence="1" id="KW-0472">Membrane</keyword>
<evidence type="ECO:0000313" key="3">
    <source>
        <dbReference type="Proteomes" id="UP000002457"/>
    </source>
</evidence>
<keyword evidence="3" id="KW-1185">Reference proteome</keyword>
<dbReference type="RefSeq" id="WP_012617392.1">
    <property type="nucleotide sequence ID" value="NC_011832.1"/>
</dbReference>
<keyword evidence="1" id="KW-1133">Transmembrane helix</keyword>
<keyword evidence="1" id="KW-0812">Transmembrane</keyword>
<dbReference type="GeneID" id="7271853"/>
<feature type="transmembrane region" description="Helical" evidence="1">
    <location>
        <begin position="36"/>
        <end position="62"/>
    </location>
</feature>
<dbReference type="EMBL" id="CP001338">
    <property type="protein sequence ID" value="ACL16073.1"/>
    <property type="molecule type" value="Genomic_DNA"/>
</dbReference>
<dbReference type="Proteomes" id="UP000002457">
    <property type="component" value="Chromosome"/>
</dbReference>
<evidence type="ECO:0000256" key="1">
    <source>
        <dbReference type="SAM" id="Phobius"/>
    </source>
</evidence>
<reference evidence="2 3" key="1">
    <citation type="journal article" date="2015" name="Genome Announc.">
        <title>Complete Genome Sequence of Methanosphaerula palustris E1-9CT, a Hydrogenotrophic Methanogen Isolated from a Minerotrophic Fen Peatland.</title>
        <authorList>
            <person name="Cadillo-Quiroz H."/>
            <person name="Browne P."/>
            <person name="Kyrpides N."/>
            <person name="Woyke T."/>
            <person name="Goodwin L."/>
            <person name="Detter C."/>
            <person name="Yavitt J.B."/>
            <person name="Zinder S.H."/>
        </authorList>
    </citation>
    <scope>NUCLEOTIDE SEQUENCE [LARGE SCALE GENOMIC DNA]</scope>
    <source>
        <strain evidence="3">ATCC BAA-1556 / DSM 19958 / E1-9c</strain>
    </source>
</reference>
<dbReference type="eggNOG" id="arCOG03165">
    <property type="taxonomic scope" value="Archaea"/>
</dbReference>
<accession>B8GFM5</accession>
<dbReference type="KEGG" id="mpl:Mpal_0707"/>
<dbReference type="STRING" id="521011.Mpal_0707"/>
<evidence type="ECO:0000313" key="2">
    <source>
        <dbReference type="EMBL" id="ACL16073.1"/>
    </source>
</evidence>